<dbReference type="STRING" id="655353.SAMN04488056_1115"/>
<dbReference type="AlphaFoldDB" id="A0A1I5J7F6"/>
<evidence type="ECO:0000313" key="5">
    <source>
        <dbReference type="Proteomes" id="UP000199236"/>
    </source>
</evidence>
<dbReference type="GO" id="GO:0016301">
    <property type="term" value="F:kinase activity"/>
    <property type="evidence" value="ECO:0007669"/>
    <property type="project" value="UniProtKB-KW"/>
</dbReference>
<evidence type="ECO:0000313" key="4">
    <source>
        <dbReference type="EMBL" id="SFO68824.1"/>
    </source>
</evidence>
<dbReference type="GO" id="GO:0006796">
    <property type="term" value="P:phosphate-containing compound metabolic process"/>
    <property type="evidence" value="ECO:0007669"/>
    <property type="project" value="UniProtKB-ARBA"/>
</dbReference>
<dbReference type="Gene3D" id="3.40.1190.20">
    <property type="match status" value="1"/>
</dbReference>
<dbReference type="EMBL" id="FOVR01000011">
    <property type="protein sequence ID" value="SFO68824.1"/>
    <property type="molecule type" value="Genomic_DNA"/>
</dbReference>
<dbReference type="PRINTS" id="PR00990">
    <property type="entry name" value="RIBOKINASE"/>
</dbReference>
<dbReference type="InterPro" id="IPR002139">
    <property type="entry name" value="Ribo/fructo_kinase"/>
</dbReference>
<dbReference type="PANTHER" id="PTHR10584">
    <property type="entry name" value="SUGAR KINASE"/>
    <property type="match status" value="1"/>
</dbReference>
<dbReference type="PANTHER" id="PTHR10584:SF166">
    <property type="entry name" value="RIBOKINASE"/>
    <property type="match status" value="1"/>
</dbReference>
<reference evidence="4 5" key="1">
    <citation type="submission" date="2016-10" db="EMBL/GenBank/DDBJ databases">
        <authorList>
            <person name="de Groot N.N."/>
        </authorList>
    </citation>
    <scope>NUCLEOTIDE SEQUENCE [LARGE SCALE GENOMIC DNA]</scope>
    <source>
        <strain evidence="4 5">CGMCC 1.9157</strain>
    </source>
</reference>
<accession>A0A1I5J7F6</accession>
<keyword evidence="1" id="KW-0808">Transferase</keyword>
<protein>
    <submittedName>
        <fullName evidence="4">Ribokinase</fullName>
    </submittedName>
</protein>
<name>A0A1I5J7F6_9HYPH</name>
<evidence type="ECO:0000256" key="1">
    <source>
        <dbReference type="ARBA" id="ARBA00022679"/>
    </source>
</evidence>
<proteinExistence type="predicted"/>
<dbReference type="InterPro" id="IPR029056">
    <property type="entry name" value="Ribokinase-like"/>
</dbReference>
<dbReference type="Pfam" id="PF00294">
    <property type="entry name" value="PfkB"/>
    <property type="match status" value="1"/>
</dbReference>
<dbReference type="RefSeq" id="WP_090074458.1">
    <property type="nucleotide sequence ID" value="NZ_FOVR01000011.1"/>
</dbReference>
<evidence type="ECO:0000256" key="2">
    <source>
        <dbReference type="ARBA" id="ARBA00022777"/>
    </source>
</evidence>
<sequence>MDDIVFVGDMSWDETFTVSHFPDPDEKVSARGLIDGFGGVAANSAVAAVRAGAAVAFMGRVGQDDMSRQADKHMRDHDIRTMLVRADGMLCRVVSIVEPHGEKRLVLYPGVSIYPEPEDLSSLSLEGSFHLHTAIYGPAGRPLIEMAKKADLSWSLDLEPATFPEGIEQLDYAIDGASVLFVNDRAAALIGEAPVARLEAMGAHSVVRTRGPLGAEYHAAGTVTHIPAPEGLPVRDTTGAGDCLAGWFLAGLSRGVCPAVALEDAVLAATLSCGAKGAQTAYPTLKQLNHEKEKRAK</sequence>
<dbReference type="OrthoDB" id="9775849at2"/>
<keyword evidence="5" id="KW-1185">Reference proteome</keyword>
<dbReference type="SUPFAM" id="SSF53613">
    <property type="entry name" value="Ribokinase-like"/>
    <property type="match status" value="1"/>
</dbReference>
<keyword evidence="2 4" id="KW-0418">Kinase</keyword>
<organism evidence="4 5">
    <name type="scientific">Cohaesibacter marisflavi</name>
    <dbReference type="NCBI Taxonomy" id="655353"/>
    <lineage>
        <taxon>Bacteria</taxon>
        <taxon>Pseudomonadati</taxon>
        <taxon>Pseudomonadota</taxon>
        <taxon>Alphaproteobacteria</taxon>
        <taxon>Hyphomicrobiales</taxon>
        <taxon>Cohaesibacteraceae</taxon>
    </lineage>
</organism>
<gene>
    <name evidence="4" type="ORF">SAMN04488056_1115</name>
</gene>
<feature type="domain" description="Carbohydrate kinase PfkB" evidence="3">
    <location>
        <begin position="1"/>
        <end position="284"/>
    </location>
</feature>
<dbReference type="InterPro" id="IPR011611">
    <property type="entry name" value="PfkB_dom"/>
</dbReference>
<dbReference type="Proteomes" id="UP000199236">
    <property type="component" value="Unassembled WGS sequence"/>
</dbReference>
<evidence type="ECO:0000259" key="3">
    <source>
        <dbReference type="Pfam" id="PF00294"/>
    </source>
</evidence>